<proteinExistence type="predicted"/>
<dbReference type="EMBL" id="AMQN01011606">
    <property type="status" value="NOT_ANNOTATED_CDS"/>
    <property type="molecule type" value="Genomic_DNA"/>
</dbReference>
<dbReference type="EMBL" id="KB308980">
    <property type="protein sequence ID" value="ELT95860.1"/>
    <property type="molecule type" value="Genomic_DNA"/>
</dbReference>
<dbReference type="EnsemblMetazoa" id="CapteT115178">
    <property type="protein sequence ID" value="CapteP115178"/>
    <property type="gene ID" value="CapteG115178"/>
</dbReference>
<reference evidence="2" key="3">
    <citation type="submission" date="2015-06" db="UniProtKB">
        <authorList>
            <consortium name="EnsemblMetazoa"/>
        </authorList>
    </citation>
    <scope>IDENTIFICATION</scope>
</reference>
<dbReference type="Proteomes" id="UP000014760">
    <property type="component" value="Unassembled WGS sequence"/>
</dbReference>
<dbReference type="AlphaFoldDB" id="R7TY27"/>
<evidence type="ECO:0000313" key="1">
    <source>
        <dbReference type="EMBL" id="ELT95860.1"/>
    </source>
</evidence>
<sequence length="76" mass="8838">SVIFNSSNQSDYIPSCWKRANVVPIHQKKGLRIMCPITDIFHFYALPAKKRCVFNHSYPLVENRLHPVQHGFTKGR</sequence>
<reference evidence="3" key="1">
    <citation type="submission" date="2012-12" db="EMBL/GenBank/DDBJ databases">
        <authorList>
            <person name="Hellsten U."/>
            <person name="Grimwood J."/>
            <person name="Chapman J.A."/>
            <person name="Shapiro H."/>
            <person name="Aerts A."/>
            <person name="Otillar R.P."/>
            <person name="Terry A.Y."/>
            <person name="Boore J.L."/>
            <person name="Simakov O."/>
            <person name="Marletaz F."/>
            <person name="Cho S.-J."/>
            <person name="Edsinger-Gonzales E."/>
            <person name="Havlak P."/>
            <person name="Kuo D.-H."/>
            <person name="Larsson T."/>
            <person name="Lv J."/>
            <person name="Arendt D."/>
            <person name="Savage R."/>
            <person name="Osoegawa K."/>
            <person name="de Jong P."/>
            <person name="Lindberg D.R."/>
            <person name="Seaver E.C."/>
            <person name="Weisblat D.A."/>
            <person name="Putnam N.H."/>
            <person name="Grigoriev I.V."/>
            <person name="Rokhsar D.S."/>
        </authorList>
    </citation>
    <scope>NUCLEOTIDE SEQUENCE</scope>
    <source>
        <strain evidence="3">I ESC-2004</strain>
    </source>
</reference>
<evidence type="ECO:0000313" key="3">
    <source>
        <dbReference type="Proteomes" id="UP000014760"/>
    </source>
</evidence>
<gene>
    <name evidence="1" type="ORF">CAPTEDRAFT_115178</name>
</gene>
<protein>
    <submittedName>
        <fullName evidence="1 2">Uncharacterized protein</fullName>
    </submittedName>
</protein>
<dbReference type="HOGENOM" id="CLU_2661535_0_0_1"/>
<accession>R7TY27</accession>
<feature type="non-terminal residue" evidence="1">
    <location>
        <position position="1"/>
    </location>
</feature>
<evidence type="ECO:0000313" key="2">
    <source>
        <dbReference type="EnsemblMetazoa" id="CapteP115178"/>
    </source>
</evidence>
<reference evidence="1 3" key="2">
    <citation type="journal article" date="2013" name="Nature">
        <title>Insights into bilaterian evolution from three spiralian genomes.</title>
        <authorList>
            <person name="Simakov O."/>
            <person name="Marletaz F."/>
            <person name="Cho S.J."/>
            <person name="Edsinger-Gonzales E."/>
            <person name="Havlak P."/>
            <person name="Hellsten U."/>
            <person name="Kuo D.H."/>
            <person name="Larsson T."/>
            <person name="Lv J."/>
            <person name="Arendt D."/>
            <person name="Savage R."/>
            <person name="Osoegawa K."/>
            <person name="de Jong P."/>
            <person name="Grimwood J."/>
            <person name="Chapman J.A."/>
            <person name="Shapiro H."/>
            <person name="Aerts A."/>
            <person name="Otillar R.P."/>
            <person name="Terry A.Y."/>
            <person name="Boore J.L."/>
            <person name="Grigoriev I.V."/>
            <person name="Lindberg D.R."/>
            <person name="Seaver E.C."/>
            <person name="Weisblat D.A."/>
            <person name="Putnam N.H."/>
            <person name="Rokhsar D.S."/>
        </authorList>
    </citation>
    <scope>NUCLEOTIDE SEQUENCE</scope>
    <source>
        <strain evidence="1 3">I ESC-2004</strain>
    </source>
</reference>
<name>R7TY27_CAPTE</name>
<organism evidence="1">
    <name type="scientific">Capitella teleta</name>
    <name type="common">Polychaete worm</name>
    <dbReference type="NCBI Taxonomy" id="283909"/>
    <lineage>
        <taxon>Eukaryota</taxon>
        <taxon>Metazoa</taxon>
        <taxon>Spiralia</taxon>
        <taxon>Lophotrochozoa</taxon>
        <taxon>Annelida</taxon>
        <taxon>Polychaeta</taxon>
        <taxon>Sedentaria</taxon>
        <taxon>Scolecida</taxon>
        <taxon>Capitellidae</taxon>
        <taxon>Capitella</taxon>
    </lineage>
</organism>
<keyword evidence="3" id="KW-1185">Reference proteome</keyword>